<dbReference type="AlphaFoldDB" id="A0AAV4XI23"/>
<evidence type="ECO:0000313" key="1">
    <source>
        <dbReference type="EMBL" id="GIY94288.1"/>
    </source>
</evidence>
<dbReference type="EMBL" id="BPLR01000370">
    <property type="protein sequence ID" value="GIY94288.1"/>
    <property type="molecule type" value="Genomic_DNA"/>
</dbReference>
<protein>
    <submittedName>
        <fullName evidence="1">Uncharacterized protein</fullName>
    </submittedName>
</protein>
<comment type="caution">
    <text evidence="1">The sequence shown here is derived from an EMBL/GenBank/DDBJ whole genome shotgun (WGS) entry which is preliminary data.</text>
</comment>
<organism evidence="1 2">
    <name type="scientific">Caerostris extrusa</name>
    <name type="common">Bark spider</name>
    <name type="synonym">Caerostris bankana</name>
    <dbReference type="NCBI Taxonomy" id="172846"/>
    <lineage>
        <taxon>Eukaryota</taxon>
        <taxon>Metazoa</taxon>
        <taxon>Ecdysozoa</taxon>
        <taxon>Arthropoda</taxon>
        <taxon>Chelicerata</taxon>
        <taxon>Arachnida</taxon>
        <taxon>Araneae</taxon>
        <taxon>Araneomorphae</taxon>
        <taxon>Entelegynae</taxon>
        <taxon>Araneoidea</taxon>
        <taxon>Araneidae</taxon>
        <taxon>Caerostris</taxon>
    </lineage>
</organism>
<keyword evidence="2" id="KW-1185">Reference proteome</keyword>
<sequence>MIQPQNLVFQRGGKIQQVPASLNVSRCALAYLGTMLFVGKVLTDAMQKQLFKNGVFLRPIATHILPLHVGDWVYLQKYNFLSEM</sequence>
<evidence type="ECO:0000313" key="2">
    <source>
        <dbReference type="Proteomes" id="UP001054945"/>
    </source>
</evidence>
<proteinExistence type="predicted"/>
<dbReference type="Proteomes" id="UP001054945">
    <property type="component" value="Unassembled WGS sequence"/>
</dbReference>
<accession>A0AAV4XI23</accession>
<name>A0AAV4XI23_CAEEX</name>
<gene>
    <name evidence="1" type="ORF">CEXT_99541</name>
</gene>
<reference evidence="1 2" key="1">
    <citation type="submission" date="2021-06" db="EMBL/GenBank/DDBJ databases">
        <title>Caerostris extrusa draft genome.</title>
        <authorList>
            <person name="Kono N."/>
            <person name="Arakawa K."/>
        </authorList>
    </citation>
    <scope>NUCLEOTIDE SEQUENCE [LARGE SCALE GENOMIC DNA]</scope>
</reference>